<dbReference type="InterPro" id="IPR000101">
    <property type="entry name" value="GGT_peptidase"/>
</dbReference>
<dbReference type="SUPFAM" id="SSF56235">
    <property type="entry name" value="N-terminal nucleophile aminohydrolases (Ntn hydrolases)"/>
    <property type="match status" value="1"/>
</dbReference>
<dbReference type="WBParaSite" id="ASIM_0001978001-mRNA-1">
    <property type="protein sequence ID" value="ASIM_0001978001-mRNA-1"/>
    <property type="gene ID" value="ASIM_0001978001"/>
</dbReference>
<keyword evidence="2" id="KW-0812">Transmembrane</keyword>
<accession>A0A0M3KFL9</accession>
<dbReference type="GO" id="GO:0006751">
    <property type="term" value="P:glutathione catabolic process"/>
    <property type="evidence" value="ECO:0007669"/>
    <property type="project" value="InterPro"/>
</dbReference>
<keyword evidence="4" id="KW-1185">Reference proteome</keyword>
<dbReference type="Proteomes" id="UP000267096">
    <property type="component" value="Unassembled WGS sequence"/>
</dbReference>
<feature type="binding site" evidence="1">
    <location>
        <position position="148"/>
    </location>
    <ligand>
        <name>L-glutamate</name>
        <dbReference type="ChEBI" id="CHEBI:29985"/>
    </ligand>
</feature>
<evidence type="ECO:0000313" key="5">
    <source>
        <dbReference type="WBParaSite" id="ASIM_0001978001-mRNA-1"/>
    </source>
</evidence>
<dbReference type="GO" id="GO:0005886">
    <property type="term" value="C:plasma membrane"/>
    <property type="evidence" value="ECO:0007669"/>
    <property type="project" value="TreeGrafter"/>
</dbReference>
<evidence type="ECO:0000313" key="4">
    <source>
        <dbReference type="Proteomes" id="UP000267096"/>
    </source>
</evidence>
<organism evidence="5">
    <name type="scientific">Anisakis simplex</name>
    <name type="common">Herring worm</name>
    <dbReference type="NCBI Taxonomy" id="6269"/>
    <lineage>
        <taxon>Eukaryota</taxon>
        <taxon>Metazoa</taxon>
        <taxon>Ecdysozoa</taxon>
        <taxon>Nematoda</taxon>
        <taxon>Chromadorea</taxon>
        <taxon>Rhabditida</taxon>
        <taxon>Spirurina</taxon>
        <taxon>Ascaridomorpha</taxon>
        <taxon>Ascaridoidea</taxon>
        <taxon>Anisakidae</taxon>
        <taxon>Anisakis</taxon>
        <taxon>Anisakis simplex complex</taxon>
    </lineage>
</organism>
<sequence length="180" mass="19256">MYCPCLQCPLIVTALFLIAAIIFLISTIVLAVILEYRSRNPNKSDPISNIISSVSDVVNPTETPPILWPKPSGSLYGRFKRAAIATDNGMCSEIGRDVLLLGGNVIDATIAALICTGVVNPQSSGLGGGFMMTIFNSTTGRCVTVNARETAPQSANQSMLEDSSSDFLTGYSSVLFYRCY</sequence>
<dbReference type="PANTHER" id="PTHR11686">
    <property type="entry name" value="GAMMA GLUTAMYL TRANSPEPTIDASE"/>
    <property type="match status" value="1"/>
</dbReference>
<gene>
    <name evidence="3" type="ORF">ASIM_LOCUS19167</name>
</gene>
<dbReference type="PANTHER" id="PTHR11686:SF46">
    <property type="entry name" value="GAMMA-GLUTAMYLTRANSPEPTIDASE 1"/>
    <property type="match status" value="1"/>
</dbReference>
<name>A0A0M3KFL9_ANISI</name>
<dbReference type="OrthoDB" id="1081007at2759"/>
<feature type="transmembrane region" description="Helical" evidence="2">
    <location>
        <begin position="12"/>
        <end position="34"/>
    </location>
</feature>
<keyword evidence="2" id="KW-1133">Transmembrane helix</keyword>
<keyword evidence="2" id="KW-0472">Membrane</keyword>
<dbReference type="InterPro" id="IPR029055">
    <property type="entry name" value="Ntn_hydrolases_N"/>
</dbReference>
<protein>
    <submittedName>
        <fullName evidence="5">Gamma-glutamyltranspeptidase 1</fullName>
    </submittedName>
</protein>
<evidence type="ECO:0000256" key="2">
    <source>
        <dbReference type="SAM" id="Phobius"/>
    </source>
</evidence>
<proteinExistence type="predicted"/>
<reference evidence="5" key="1">
    <citation type="submission" date="2017-02" db="UniProtKB">
        <authorList>
            <consortium name="WormBaseParasite"/>
        </authorList>
    </citation>
    <scope>IDENTIFICATION</scope>
</reference>
<dbReference type="Pfam" id="PF01019">
    <property type="entry name" value="G_glu_transpept"/>
    <property type="match status" value="1"/>
</dbReference>
<reference evidence="3 4" key="2">
    <citation type="submission" date="2018-11" db="EMBL/GenBank/DDBJ databases">
        <authorList>
            <consortium name="Pathogen Informatics"/>
        </authorList>
    </citation>
    <scope>NUCLEOTIDE SEQUENCE [LARGE SCALE GENOMIC DNA]</scope>
</reference>
<dbReference type="AlphaFoldDB" id="A0A0M3KFL9"/>
<evidence type="ECO:0000313" key="3">
    <source>
        <dbReference type="EMBL" id="VDK67913.1"/>
    </source>
</evidence>
<dbReference type="GO" id="GO:0036374">
    <property type="term" value="F:glutathione hydrolase activity"/>
    <property type="evidence" value="ECO:0007669"/>
    <property type="project" value="InterPro"/>
</dbReference>
<evidence type="ECO:0000256" key="1">
    <source>
        <dbReference type="PIRSR" id="PIRSR600101-2"/>
    </source>
</evidence>
<dbReference type="EMBL" id="UYRR01036750">
    <property type="protein sequence ID" value="VDK67913.1"/>
    <property type="molecule type" value="Genomic_DNA"/>
</dbReference>